<dbReference type="PROSITE" id="PS00108">
    <property type="entry name" value="PROTEIN_KINASE_ST"/>
    <property type="match status" value="1"/>
</dbReference>
<evidence type="ECO:0008006" key="17">
    <source>
        <dbReference type="Google" id="ProtNLM"/>
    </source>
</evidence>
<evidence type="ECO:0000313" key="15">
    <source>
        <dbReference type="Proteomes" id="UP000324907"/>
    </source>
</evidence>
<reference evidence="13 14" key="1">
    <citation type="submission" date="2019-07" db="EMBL/GenBank/DDBJ databases">
        <title>Genomes of Cafeteria roenbergensis.</title>
        <authorList>
            <person name="Fischer M.G."/>
            <person name="Hackl T."/>
            <person name="Roman M."/>
        </authorList>
    </citation>
    <scope>NUCLEOTIDE SEQUENCE [LARGE SCALE GENOMIC DNA]</scope>
    <source>
        <strain evidence="10 14">BVI</strain>
        <strain evidence="11 16">Cflag</strain>
        <strain evidence="12 13">E4-10P</strain>
        <strain evidence="9 15">RCC970-E3</strain>
    </source>
</reference>
<feature type="region of interest" description="Disordered" evidence="6">
    <location>
        <begin position="257"/>
        <end position="276"/>
    </location>
</feature>
<dbReference type="EMBL" id="VLTM01000020">
    <property type="protein sequence ID" value="KAA0163839.1"/>
    <property type="molecule type" value="Genomic_DNA"/>
</dbReference>
<dbReference type="PANTHER" id="PTHR24353:SF37">
    <property type="entry name" value="CAMP-DEPENDENT PROTEIN KINASE CATALYTIC SUBUNIT PRKX"/>
    <property type="match status" value="1"/>
</dbReference>
<evidence type="ECO:0000256" key="2">
    <source>
        <dbReference type="ARBA" id="ARBA00022679"/>
    </source>
</evidence>
<evidence type="ECO:0000313" key="9">
    <source>
        <dbReference type="EMBL" id="KAA0151304.1"/>
    </source>
</evidence>
<feature type="domain" description="Protein kinase" evidence="7">
    <location>
        <begin position="1"/>
        <end position="230"/>
    </location>
</feature>
<dbReference type="GO" id="GO:0004691">
    <property type="term" value="F:cAMP-dependent protein kinase activity"/>
    <property type="evidence" value="ECO:0007669"/>
    <property type="project" value="TreeGrafter"/>
</dbReference>
<dbReference type="PANTHER" id="PTHR24353">
    <property type="entry name" value="CYCLIC NUCLEOTIDE-DEPENDENT PROTEIN KINASE"/>
    <property type="match status" value="1"/>
</dbReference>
<keyword evidence="5" id="KW-0067">ATP-binding</keyword>
<keyword evidence="14" id="KW-1185">Reference proteome</keyword>
<dbReference type="EMBL" id="VLTN01000006">
    <property type="protein sequence ID" value="KAA0155611.1"/>
    <property type="molecule type" value="Genomic_DNA"/>
</dbReference>
<dbReference type="Proteomes" id="UP000324907">
    <property type="component" value="Unassembled WGS sequence"/>
</dbReference>
<accession>A0A5A8EBN8</accession>
<evidence type="ECO:0000256" key="3">
    <source>
        <dbReference type="ARBA" id="ARBA00022741"/>
    </source>
</evidence>
<evidence type="ECO:0000259" key="8">
    <source>
        <dbReference type="PROSITE" id="PS51285"/>
    </source>
</evidence>
<evidence type="ECO:0000256" key="4">
    <source>
        <dbReference type="ARBA" id="ARBA00022777"/>
    </source>
</evidence>
<dbReference type="Proteomes" id="UP000325113">
    <property type="component" value="Unassembled WGS sequence"/>
</dbReference>
<sequence>MALKMLRKTEIVRLRQVEHLKNEVQILSAVSHPFIVNLLGHTQDERRLYMLMEFVPGGELFTKLRNEDRFSTEASCFYAAEIALAFEHLHSMGVVYRDLKPENLLFSAAGHVKIADFGFAKRVGSEKTFTVCGTPEYLAPEIIQTTGHGIPVDWWALGVLIYEMLAGIPPFFDETPYGIYQQIIKGKLKFPRSFDAKAADLVSGLLTMDPTRRLGCLRAGAADVKAHRFFSRLDWRALASCAVEPPFVPDIRTDGDTVNFPEDYPDSDDEARMPSSAEQAAFRAFDEF</sequence>
<dbReference type="InterPro" id="IPR000719">
    <property type="entry name" value="Prot_kinase_dom"/>
</dbReference>
<dbReference type="EMBL" id="VLTL01000220">
    <property type="protein sequence ID" value="KAA0151304.1"/>
    <property type="molecule type" value="Genomic_DNA"/>
</dbReference>
<dbReference type="AlphaFoldDB" id="A0A5A8EBN8"/>
<evidence type="ECO:0000313" key="14">
    <source>
        <dbReference type="Proteomes" id="UP000323011"/>
    </source>
</evidence>
<dbReference type="CDD" id="cd05580">
    <property type="entry name" value="STKc_PKA_like"/>
    <property type="match status" value="1"/>
</dbReference>
<evidence type="ECO:0000313" key="10">
    <source>
        <dbReference type="EMBL" id="KAA0155611.1"/>
    </source>
</evidence>
<dbReference type="PROSITE" id="PS51285">
    <property type="entry name" value="AGC_KINASE_CTER"/>
    <property type="match status" value="1"/>
</dbReference>
<dbReference type="InterPro" id="IPR008271">
    <property type="entry name" value="Ser/Thr_kinase_AS"/>
</dbReference>
<evidence type="ECO:0000313" key="13">
    <source>
        <dbReference type="Proteomes" id="UP000322899"/>
    </source>
</evidence>
<dbReference type="GO" id="GO:0005524">
    <property type="term" value="F:ATP binding"/>
    <property type="evidence" value="ECO:0007669"/>
    <property type="project" value="UniProtKB-KW"/>
</dbReference>
<dbReference type="Gene3D" id="3.30.200.20">
    <property type="entry name" value="Phosphorylase Kinase, domain 1"/>
    <property type="match status" value="1"/>
</dbReference>
<dbReference type="InterPro" id="IPR011009">
    <property type="entry name" value="Kinase-like_dom_sf"/>
</dbReference>
<dbReference type="Proteomes" id="UP000323011">
    <property type="component" value="Unassembled WGS sequence"/>
</dbReference>
<dbReference type="PROSITE" id="PS50011">
    <property type="entry name" value="PROTEIN_KINASE_DOM"/>
    <property type="match status" value="1"/>
</dbReference>
<keyword evidence="3" id="KW-0547">Nucleotide-binding</keyword>
<evidence type="ECO:0000256" key="6">
    <source>
        <dbReference type="SAM" id="MobiDB-lite"/>
    </source>
</evidence>
<evidence type="ECO:0000256" key="1">
    <source>
        <dbReference type="ARBA" id="ARBA00022527"/>
    </source>
</evidence>
<dbReference type="SMART" id="SM00220">
    <property type="entry name" value="S_TKc"/>
    <property type="match status" value="1"/>
</dbReference>
<comment type="caution">
    <text evidence="12">The sequence shown here is derived from an EMBL/GenBank/DDBJ whole genome shotgun (WGS) entry which is preliminary data.</text>
</comment>
<evidence type="ECO:0000256" key="5">
    <source>
        <dbReference type="ARBA" id="ARBA00022840"/>
    </source>
</evidence>
<dbReference type="SUPFAM" id="SSF56112">
    <property type="entry name" value="Protein kinase-like (PK-like)"/>
    <property type="match status" value="1"/>
</dbReference>
<dbReference type="OrthoDB" id="63267at2759"/>
<dbReference type="InterPro" id="IPR000961">
    <property type="entry name" value="AGC-kinase_C"/>
</dbReference>
<keyword evidence="4" id="KW-0418">Kinase</keyword>
<name>A0A5A8EBN8_CAFRO</name>
<evidence type="ECO:0000313" key="11">
    <source>
        <dbReference type="EMBL" id="KAA0163839.1"/>
    </source>
</evidence>
<dbReference type="SMART" id="SM00133">
    <property type="entry name" value="S_TK_X"/>
    <property type="match status" value="1"/>
</dbReference>
<dbReference type="EMBL" id="VLTO01000021">
    <property type="protein sequence ID" value="KAA0174594.1"/>
    <property type="molecule type" value="Genomic_DNA"/>
</dbReference>
<organism evidence="12 13">
    <name type="scientific">Cafeteria roenbergensis</name>
    <name type="common">Marine flagellate</name>
    <dbReference type="NCBI Taxonomy" id="33653"/>
    <lineage>
        <taxon>Eukaryota</taxon>
        <taxon>Sar</taxon>
        <taxon>Stramenopiles</taxon>
        <taxon>Bigyra</taxon>
        <taxon>Opalozoa</taxon>
        <taxon>Bicosoecida</taxon>
        <taxon>Cafeteriaceae</taxon>
        <taxon>Cafeteria</taxon>
    </lineage>
</organism>
<dbReference type="Pfam" id="PF00069">
    <property type="entry name" value="Pkinase"/>
    <property type="match status" value="1"/>
</dbReference>
<dbReference type="GO" id="GO:0005952">
    <property type="term" value="C:cAMP-dependent protein kinase complex"/>
    <property type="evidence" value="ECO:0007669"/>
    <property type="project" value="TreeGrafter"/>
</dbReference>
<dbReference type="Gene3D" id="1.10.510.10">
    <property type="entry name" value="Transferase(Phosphotransferase) domain 1"/>
    <property type="match status" value="1"/>
</dbReference>
<feature type="domain" description="AGC-kinase C-terminal" evidence="8">
    <location>
        <begin position="231"/>
        <end position="288"/>
    </location>
</feature>
<evidence type="ECO:0000313" key="12">
    <source>
        <dbReference type="EMBL" id="KAA0174594.1"/>
    </source>
</evidence>
<dbReference type="Proteomes" id="UP000322899">
    <property type="component" value="Unassembled WGS sequence"/>
</dbReference>
<evidence type="ECO:0000259" key="7">
    <source>
        <dbReference type="PROSITE" id="PS50011"/>
    </source>
</evidence>
<evidence type="ECO:0000313" key="16">
    <source>
        <dbReference type="Proteomes" id="UP000325113"/>
    </source>
</evidence>
<dbReference type="FunFam" id="1.10.510.10:FF:000005">
    <property type="entry name" value="cAMP-dependent protein kinase catalytic subunit alpha"/>
    <property type="match status" value="1"/>
</dbReference>
<gene>
    <name evidence="12" type="ORF">FNF27_03969</name>
    <name evidence="9" type="ORF">FNF28_07162</name>
    <name evidence="10" type="ORF">FNF29_01528</name>
    <name evidence="11" type="ORF">FNF31_02694</name>
</gene>
<keyword evidence="2" id="KW-0808">Transferase</keyword>
<keyword evidence="1" id="KW-0723">Serine/threonine-protein kinase</keyword>
<proteinExistence type="predicted"/>
<protein>
    <recommendedName>
        <fullName evidence="17">Protein kinase domain-containing protein</fullName>
    </recommendedName>
</protein>
<dbReference type="OMA" id="YPETDEQ"/>